<reference evidence="1" key="1">
    <citation type="submission" date="2017-05" db="UniProtKB">
        <authorList>
            <consortium name="EnsemblMetazoa"/>
        </authorList>
    </citation>
    <scope>IDENTIFICATION</scope>
</reference>
<dbReference type="InParanoid" id="A0A1X7SL86"/>
<sequence>MVYILNSWELIRILSTRPCTFRAFTFLVQRAERSAAIRTDPHSSNAPSSFPSQLRPWSYHRYYIPLDMKHGPTGCSEACVSPEIRHNITFSFRIKIKQ</sequence>
<protein>
    <submittedName>
        <fullName evidence="1">Uncharacterized protein</fullName>
    </submittedName>
</protein>
<dbReference type="AlphaFoldDB" id="A0A1X7SL86"/>
<accession>A0A1X7SL86</accession>
<organism evidence="1">
    <name type="scientific">Amphimedon queenslandica</name>
    <name type="common">Sponge</name>
    <dbReference type="NCBI Taxonomy" id="400682"/>
    <lineage>
        <taxon>Eukaryota</taxon>
        <taxon>Metazoa</taxon>
        <taxon>Porifera</taxon>
        <taxon>Demospongiae</taxon>
        <taxon>Heteroscleromorpha</taxon>
        <taxon>Haplosclerida</taxon>
        <taxon>Niphatidae</taxon>
        <taxon>Amphimedon</taxon>
    </lineage>
</organism>
<dbReference type="EnsemblMetazoa" id="Aqu2.1.02891_001">
    <property type="protein sequence ID" value="Aqu2.1.02891_001"/>
    <property type="gene ID" value="Aqu2.1.02891"/>
</dbReference>
<name>A0A1X7SL86_AMPQE</name>
<evidence type="ECO:0000313" key="1">
    <source>
        <dbReference type="EnsemblMetazoa" id="Aqu2.1.02891_001"/>
    </source>
</evidence>
<proteinExistence type="predicted"/>